<feature type="transmembrane region" description="Helical" evidence="7">
    <location>
        <begin position="151"/>
        <end position="171"/>
    </location>
</feature>
<dbReference type="PATRIC" id="fig|1300344.3.peg.1607"/>
<protein>
    <submittedName>
        <fullName evidence="9">Inner membrane protein YghB</fullName>
    </submittedName>
</protein>
<feature type="transmembrane region" description="Helical" evidence="7">
    <location>
        <begin position="12"/>
        <end position="38"/>
    </location>
</feature>
<dbReference type="Pfam" id="PF09335">
    <property type="entry name" value="VTT_dom"/>
    <property type="match status" value="1"/>
</dbReference>
<evidence type="ECO:0000313" key="10">
    <source>
        <dbReference type="Proteomes" id="UP000076794"/>
    </source>
</evidence>
<keyword evidence="4 7" id="KW-0812">Transmembrane</keyword>
<keyword evidence="3 7" id="KW-1003">Cell membrane</keyword>
<keyword evidence="5 7" id="KW-1133">Transmembrane helix</keyword>
<accession>A0A161HXV1</accession>
<keyword evidence="6 7" id="KW-0472">Membrane</keyword>
<dbReference type="GO" id="GO:0005886">
    <property type="term" value="C:plasma membrane"/>
    <property type="evidence" value="ECO:0007669"/>
    <property type="project" value="UniProtKB-SubCell"/>
</dbReference>
<sequence>MLGLTAMLDQVEAWILDVAASLWIYPAMFASAFIDGFFPPVPSESVLVTLVISAEASGVPWIWLIAPIAGIGAWLGDQVAYMLGRRFGTERIGMLRSARGRKAVSWARRALSRRGAVFIIAARYIPVGRVAVNMTAGAVGYPQRRFTTFSAIAAVLWVGYSTAIGLVAAEALGHDPLLAMVVGVIGGGVLGVLVDRVVQIFTPREEVLEEMREHAPLPTEKDVDAAAAEAVAEAAATEDATR</sequence>
<name>A0A161HXV1_9MICO</name>
<dbReference type="RefSeq" id="WP_232314296.1">
    <property type="nucleotide sequence ID" value="NZ_CP014209.1"/>
</dbReference>
<reference evidence="9 10" key="1">
    <citation type="submission" date="2016-01" db="EMBL/GenBank/DDBJ databases">
        <title>Complete genome sequence of a soil Actinobacterium, Isoptericola dokdonensis DS-3.</title>
        <authorList>
            <person name="Kwon S.-K."/>
            <person name="Kim J.F."/>
        </authorList>
    </citation>
    <scope>NUCLEOTIDE SEQUENCE [LARGE SCALE GENOMIC DNA]</scope>
    <source>
        <strain evidence="9 10">DS-3</strain>
    </source>
</reference>
<dbReference type="AlphaFoldDB" id="A0A161HXV1"/>
<evidence type="ECO:0000256" key="7">
    <source>
        <dbReference type="RuleBase" id="RU367016"/>
    </source>
</evidence>
<comment type="subcellular location">
    <subcellularLocation>
        <location evidence="1 7">Cell membrane</location>
        <topology evidence="1 7">Multi-pass membrane protein</topology>
    </subcellularLocation>
</comment>
<evidence type="ECO:0000256" key="2">
    <source>
        <dbReference type="ARBA" id="ARBA00010792"/>
    </source>
</evidence>
<dbReference type="Proteomes" id="UP000076794">
    <property type="component" value="Chromosome"/>
</dbReference>
<dbReference type="KEGG" id="ido:I598_1600"/>
<gene>
    <name evidence="9" type="primary">yghB</name>
    <name evidence="9" type="ORF">I598_1600</name>
</gene>
<dbReference type="EMBL" id="CP014209">
    <property type="protein sequence ID" value="ANC31153.1"/>
    <property type="molecule type" value="Genomic_DNA"/>
</dbReference>
<dbReference type="PANTHER" id="PTHR30353">
    <property type="entry name" value="INNER MEMBRANE PROTEIN DEDA-RELATED"/>
    <property type="match status" value="1"/>
</dbReference>
<comment type="similarity">
    <text evidence="2 7">Belongs to the DedA family.</text>
</comment>
<feature type="domain" description="VTT" evidence="8">
    <location>
        <begin position="41"/>
        <end position="165"/>
    </location>
</feature>
<evidence type="ECO:0000256" key="5">
    <source>
        <dbReference type="ARBA" id="ARBA00022989"/>
    </source>
</evidence>
<evidence type="ECO:0000256" key="4">
    <source>
        <dbReference type="ARBA" id="ARBA00022692"/>
    </source>
</evidence>
<proteinExistence type="inferred from homology"/>
<evidence type="ECO:0000256" key="3">
    <source>
        <dbReference type="ARBA" id="ARBA00022475"/>
    </source>
</evidence>
<keyword evidence="10" id="KW-1185">Reference proteome</keyword>
<dbReference type="InterPro" id="IPR032816">
    <property type="entry name" value="VTT_dom"/>
</dbReference>
<dbReference type="STRING" id="1300344.I598_1600"/>
<dbReference type="PANTHER" id="PTHR30353:SF0">
    <property type="entry name" value="TRANSMEMBRANE PROTEIN"/>
    <property type="match status" value="1"/>
</dbReference>
<feature type="transmembrane region" description="Helical" evidence="7">
    <location>
        <begin position="177"/>
        <end position="194"/>
    </location>
</feature>
<evidence type="ECO:0000256" key="1">
    <source>
        <dbReference type="ARBA" id="ARBA00004651"/>
    </source>
</evidence>
<feature type="transmembrane region" description="Helical" evidence="7">
    <location>
        <begin position="58"/>
        <end position="76"/>
    </location>
</feature>
<dbReference type="InterPro" id="IPR032818">
    <property type="entry name" value="DedA-like"/>
</dbReference>
<organism evidence="9 10">
    <name type="scientific">Isoptericola dokdonensis DS-3</name>
    <dbReference type="NCBI Taxonomy" id="1300344"/>
    <lineage>
        <taxon>Bacteria</taxon>
        <taxon>Bacillati</taxon>
        <taxon>Actinomycetota</taxon>
        <taxon>Actinomycetes</taxon>
        <taxon>Micrococcales</taxon>
        <taxon>Promicromonosporaceae</taxon>
        <taxon>Isoptericola</taxon>
    </lineage>
</organism>
<evidence type="ECO:0000256" key="6">
    <source>
        <dbReference type="ARBA" id="ARBA00023136"/>
    </source>
</evidence>
<evidence type="ECO:0000259" key="8">
    <source>
        <dbReference type="Pfam" id="PF09335"/>
    </source>
</evidence>
<evidence type="ECO:0000313" key="9">
    <source>
        <dbReference type="EMBL" id="ANC31153.1"/>
    </source>
</evidence>